<dbReference type="PANTHER" id="PTHR24189:SF50">
    <property type="entry name" value="ANKYRIN REPEAT AND SOCS BOX PROTEIN 2"/>
    <property type="match status" value="1"/>
</dbReference>
<keyword evidence="1" id="KW-0677">Repeat</keyword>
<dbReference type="SUPFAM" id="SSF48403">
    <property type="entry name" value="Ankyrin repeat"/>
    <property type="match status" value="1"/>
</dbReference>
<dbReference type="Proteomes" id="UP001610444">
    <property type="component" value="Unassembled WGS sequence"/>
</dbReference>
<dbReference type="Gene3D" id="1.25.40.20">
    <property type="entry name" value="Ankyrin repeat-containing domain"/>
    <property type="match status" value="2"/>
</dbReference>
<dbReference type="GeneID" id="98156275"/>
<dbReference type="InterPro" id="IPR036770">
    <property type="entry name" value="Ankyrin_rpt-contain_sf"/>
</dbReference>
<keyword evidence="5" id="KW-1185">Reference proteome</keyword>
<dbReference type="RefSeq" id="XP_070901886.1">
    <property type="nucleotide sequence ID" value="XM_071041111.1"/>
</dbReference>
<evidence type="ECO:0000313" key="4">
    <source>
        <dbReference type="EMBL" id="KAL2855230.1"/>
    </source>
</evidence>
<evidence type="ECO:0000256" key="3">
    <source>
        <dbReference type="PROSITE-ProRule" id="PRU00023"/>
    </source>
</evidence>
<reference evidence="4 5" key="1">
    <citation type="submission" date="2024-07" db="EMBL/GenBank/DDBJ databases">
        <title>Section-level genome sequencing and comparative genomics of Aspergillus sections Usti and Cavernicolus.</title>
        <authorList>
            <consortium name="Lawrence Berkeley National Laboratory"/>
            <person name="Nybo J.L."/>
            <person name="Vesth T.C."/>
            <person name="Theobald S."/>
            <person name="Frisvad J.C."/>
            <person name="Larsen T.O."/>
            <person name="Kjaerboelling I."/>
            <person name="Rothschild-Mancinelli K."/>
            <person name="Lyhne E.K."/>
            <person name="Kogle M.E."/>
            <person name="Barry K."/>
            <person name="Clum A."/>
            <person name="Na H."/>
            <person name="Ledsgaard L."/>
            <person name="Lin J."/>
            <person name="Lipzen A."/>
            <person name="Kuo A."/>
            <person name="Riley R."/>
            <person name="Mondo S."/>
            <person name="LaButti K."/>
            <person name="Haridas S."/>
            <person name="Pangalinan J."/>
            <person name="Salamov A.A."/>
            <person name="Simmons B.A."/>
            <person name="Magnuson J.K."/>
            <person name="Chen J."/>
            <person name="Drula E."/>
            <person name="Henrissat B."/>
            <person name="Wiebenga A."/>
            <person name="Lubbers R.J."/>
            <person name="Gomes A.C."/>
            <person name="Macurrencykelacurrency M.R."/>
            <person name="Stajich J."/>
            <person name="Grigoriev I.V."/>
            <person name="Mortensen U.H."/>
            <person name="De vries R.P."/>
            <person name="Baker S.E."/>
            <person name="Andersen M.R."/>
        </authorList>
    </citation>
    <scope>NUCLEOTIDE SEQUENCE [LARGE SCALE GENOMIC DNA]</scope>
    <source>
        <strain evidence="4 5">CBS 756.74</strain>
    </source>
</reference>
<sequence>MERNNPFFRAFHDACYFNDLSKPQEAIATGRLTDEDLDEGLQLATLMAHADIVTALFAAGARVTTRATGALPGENNNQDPDIIRQFLERGLDPNARLSSGEPLLPMVLNPAGATVLLSARADPNLRGPRGIAPLARAIVGTCEPDTSLLELYLANGAKLEPVLLSYAVTPRVQQNEVMTRFLLDRGVDPNGPFTDAGGRGVDYWGTPLHCAVWRGRVDLVKLLLEAGADPDVVAGRRKFGTKAPAEVAERVGHRERREEIHGLLQSYSRREPSNEPIRAGWKVVLLRVLR</sequence>
<dbReference type="EMBL" id="JBFXLR010000010">
    <property type="protein sequence ID" value="KAL2855230.1"/>
    <property type="molecule type" value="Genomic_DNA"/>
</dbReference>
<accession>A0ABR4KSG4</accession>
<dbReference type="PROSITE" id="PS50088">
    <property type="entry name" value="ANK_REPEAT"/>
    <property type="match status" value="1"/>
</dbReference>
<proteinExistence type="predicted"/>
<keyword evidence="2 3" id="KW-0040">ANK repeat</keyword>
<evidence type="ECO:0000256" key="1">
    <source>
        <dbReference type="ARBA" id="ARBA00022737"/>
    </source>
</evidence>
<dbReference type="SMART" id="SM00248">
    <property type="entry name" value="ANK"/>
    <property type="match status" value="3"/>
</dbReference>
<protein>
    <submittedName>
        <fullName evidence="4">Ankyrin repeat-containing domain protein</fullName>
    </submittedName>
</protein>
<evidence type="ECO:0000313" key="5">
    <source>
        <dbReference type="Proteomes" id="UP001610444"/>
    </source>
</evidence>
<name>A0ABR4KSG4_9EURO</name>
<dbReference type="PANTHER" id="PTHR24189">
    <property type="entry name" value="MYOTROPHIN"/>
    <property type="match status" value="1"/>
</dbReference>
<comment type="caution">
    <text evidence="4">The sequence shown here is derived from an EMBL/GenBank/DDBJ whole genome shotgun (WGS) entry which is preliminary data.</text>
</comment>
<dbReference type="Pfam" id="PF00023">
    <property type="entry name" value="Ank"/>
    <property type="match status" value="1"/>
</dbReference>
<feature type="repeat" description="ANK" evidence="3">
    <location>
        <begin position="203"/>
        <end position="235"/>
    </location>
</feature>
<organism evidence="4 5">
    <name type="scientific">Aspergillus pseudodeflectus</name>
    <dbReference type="NCBI Taxonomy" id="176178"/>
    <lineage>
        <taxon>Eukaryota</taxon>
        <taxon>Fungi</taxon>
        <taxon>Dikarya</taxon>
        <taxon>Ascomycota</taxon>
        <taxon>Pezizomycotina</taxon>
        <taxon>Eurotiomycetes</taxon>
        <taxon>Eurotiomycetidae</taxon>
        <taxon>Eurotiales</taxon>
        <taxon>Aspergillaceae</taxon>
        <taxon>Aspergillus</taxon>
        <taxon>Aspergillus subgen. Nidulantes</taxon>
    </lineage>
</organism>
<dbReference type="InterPro" id="IPR050745">
    <property type="entry name" value="Multifunctional_regulatory"/>
</dbReference>
<gene>
    <name evidence="4" type="ORF">BJX68DRAFT_24314</name>
</gene>
<dbReference type="InterPro" id="IPR002110">
    <property type="entry name" value="Ankyrin_rpt"/>
</dbReference>
<dbReference type="PROSITE" id="PS50297">
    <property type="entry name" value="ANK_REP_REGION"/>
    <property type="match status" value="1"/>
</dbReference>
<evidence type="ECO:0000256" key="2">
    <source>
        <dbReference type="ARBA" id="ARBA00023043"/>
    </source>
</evidence>